<name>A0A9W6VTZ3_9ACTN</name>
<evidence type="ECO:0000259" key="3">
    <source>
        <dbReference type="Pfam" id="PF12804"/>
    </source>
</evidence>
<gene>
    <name evidence="4" type="ORF">Airi01_078960</name>
</gene>
<dbReference type="Proteomes" id="UP001165135">
    <property type="component" value="Unassembled WGS sequence"/>
</dbReference>
<protein>
    <submittedName>
        <fullName evidence="4">Transferase</fullName>
    </submittedName>
</protein>
<dbReference type="CDD" id="cd02523">
    <property type="entry name" value="PC_cytidylyltransferase"/>
    <property type="match status" value="1"/>
</dbReference>
<dbReference type="InterPro" id="IPR050065">
    <property type="entry name" value="GlmU-like"/>
</dbReference>
<dbReference type="PANTHER" id="PTHR43584:SF8">
    <property type="entry name" value="N-ACETYLMURAMATE ALPHA-1-PHOSPHATE URIDYLYLTRANSFERASE"/>
    <property type="match status" value="1"/>
</dbReference>
<dbReference type="InterPro" id="IPR025877">
    <property type="entry name" value="MobA-like_NTP_Trfase"/>
</dbReference>
<evidence type="ECO:0000256" key="1">
    <source>
        <dbReference type="ARBA" id="ARBA00022679"/>
    </source>
</evidence>
<keyword evidence="1 4" id="KW-0808">Transferase</keyword>
<dbReference type="AlphaFoldDB" id="A0A9W6VTZ3"/>
<dbReference type="Gene3D" id="3.90.550.10">
    <property type="entry name" value="Spore Coat Polysaccharide Biosynthesis Protein SpsA, Chain A"/>
    <property type="match status" value="1"/>
</dbReference>
<dbReference type="EMBL" id="BSTJ01000012">
    <property type="protein sequence ID" value="GLY79629.1"/>
    <property type="molecule type" value="Genomic_DNA"/>
</dbReference>
<organism evidence="4 5">
    <name type="scientific">Actinoallomurus iriomotensis</name>
    <dbReference type="NCBI Taxonomy" id="478107"/>
    <lineage>
        <taxon>Bacteria</taxon>
        <taxon>Bacillati</taxon>
        <taxon>Actinomycetota</taxon>
        <taxon>Actinomycetes</taxon>
        <taxon>Streptosporangiales</taxon>
        <taxon>Thermomonosporaceae</taxon>
        <taxon>Actinoallomurus</taxon>
    </lineage>
</organism>
<evidence type="ECO:0000313" key="5">
    <source>
        <dbReference type="Proteomes" id="UP001165135"/>
    </source>
</evidence>
<reference evidence="4" key="1">
    <citation type="submission" date="2023-03" db="EMBL/GenBank/DDBJ databases">
        <title>Actinoallomurus iriomotensis NBRC 103681.</title>
        <authorList>
            <person name="Ichikawa N."/>
            <person name="Sato H."/>
            <person name="Tonouchi N."/>
        </authorList>
    </citation>
    <scope>NUCLEOTIDE SEQUENCE</scope>
    <source>
        <strain evidence="4">NBRC 103681</strain>
    </source>
</reference>
<accession>A0A9W6VTZ3</accession>
<evidence type="ECO:0000256" key="2">
    <source>
        <dbReference type="ARBA" id="ARBA00022695"/>
    </source>
</evidence>
<proteinExistence type="predicted"/>
<dbReference type="InterPro" id="IPR029044">
    <property type="entry name" value="Nucleotide-diphossugar_trans"/>
</dbReference>
<comment type="caution">
    <text evidence="4">The sequence shown here is derived from an EMBL/GenBank/DDBJ whole genome shotgun (WGS) entry which is preliminary data.</text>
</comment>
<dbReference type="RefSeq" id="WP_285631382.1">
    <property type="nucleotide sequence ID" value="NZ_BSTJ01000012.1"/>
</dbReference>
<sequence length="252" mass="27684">MKGIILAAGRGSRLGPLTDDRPKCLVPLAGRTLLARQRSALAGAGVDDFALVAGYRAEVLAGDHWQVFIARRWAHTNMVASLRAATAWLRSAPCLVSYGDIVYSAETAARLAHAPGELAIAYDPHWLELWARRFAEPLEDAETFRRTEDGSLREIGGRARTVAEIEGQYMGLLRFTPASWGAVETVLGTLSPEQRDRLDMTGLLQLLLDAGQRIETVPCAGDWAEVDRRDDLELYESLTATGRLELTDQGRQ</sequence>
<dbReference type="Pfam" id="PF12804">
    <property type="entry name" value="NTP_transf_3"/>
    <property type="match status" value="1"/>
</dbReference>
<evidence type="ECO:0000313" key="4">
    <source>
        <dbReference type="EMBL" id="GLY79629.1"/>
    </source>
</evidence>
<dbReference type="SUPFAM" id="SSF53448">
    <property type="entry name" value="Nucleotide-diphospho-sugar transferases"/>
    <property type="match status" value="1"/>
</dbReference>
<dbReference type="PANTHER" id="PTHR43584">
    <property type="entry name" value="NUCLEOTIDYL TRANSFERASE"/>
    <property type="match status" value="1"/>
</dbReference>
<feature type="domain" description="MobA-like NTP transferase" evidence="3">
    <location>
        <begin position="3"/>
        <end position="147"/>
    </location>
</feature>
<dbReference type="GO" id="GO:0016779">
    <property type="term" value="F:nucleotidyltransferase activity"/>
    <property type="evidence" value="ECO:0007669"/>
    <property type="project" value="UniProtKB-KW"/>
</dbReference>
<keyword evidence="2" id="KW-0548">Nucleotidyltransferase</keyword>